<keyword evidence="7" id="KW-1185">Reference proteome</keyword>
<geneLocation type="plasmid" evidence="6 7">
    <name>unnamed1</name>
</geneLocation>
<accession>A0A1D7UC24</accession>
<evidence type="ECO:0000259" key="5">
    <source>
        <dbReference type="Pfam" id="PF00890"/>
    </source>
</evidence>
<name>A0A1D7UC24_9HYPH</name>
<sequence length="569" mass="60961">MSSPSPSRADPPGVERHVCDVLVVGSGAGGMAAAVTARLAGLDVLLVEKTDRIGGTTALSGGGLWVPANPLARAAGVEDDVDDARRYVESLAGNHVDHPLLDAFLTAGPEMVSFFHANTDVRFVSATRFPDYHPGRPGAGTGRTLLTEPFDSRELGEARPMLREPLRQMTLGGMTLASGDELWHFLRASRSARSALYVARVMARHQLDRMRYGYGTRLTNGNALAARLLKTLLRLEVKIWRRAPVTELSVDGDSPEALVEHDGAQVRVEARRGIVLACGGFPHDQALQQRLFPHVRTGSEHASPAPAGNQGDGLRLGEAAGGLVRSDLAHAAAWVPVSVISERERSVFPHLVDRQKPGFIAIDRSGRRFVNEAESYHAFVPAMVAATPPGMSVLAYLVCDQRAIRKYGLGYAKPWPLPLGPHLKSGYLKRGNTPEELAAHLAVDPNVFRETIDRFNARAEVGQDPEFGRGSTAYNKFMGDPSHAPNPCLAPLRTPPYYAVCLEIGDLGTFAGLKVDAHARVLDRKGRPVGGLYAVGNDMASVLGGSYPGAGSTLGPAMVFGFLAGRHLS</sequence>
<dbReference type="InterPro" id="IPR003953">
    <property type="entry name" value="FAD-dep_OxRdtase_2_FAD-bd"/>
</dbReference>
<dbReference type="SUPFAM" id="SSF56425">
    <property type="entry name" value="Succinate dehydrogenase/fumarate reductase flavoprotein, catalytic domain"/>
    <property type="match status" value="1"/>
</dbReference>
<dbReference type="InterPro" id="IPR050315">
    <property type="entry name" value="FAD-oxidoreductase_2"/>
</dbReference>
<dbReference type="Gene3D" id="3.50.50.60">
    <property type="entry name" value="FAD/NAD(P)-binding domain"/>
    <property type="match status" value="2"/>
</dbReference>
<comment type="cofactor">
    <cofactor evidence="1">
        <name>FAD</name>
        <dbReference type="ChEBI" id="CHEBI:57692"/>
    </cofactor>
</comment>
<protein>
    <submittedName>
        <fullName evidence="6">3-oxosteroid 1-dehydrogenase</fullName>
    </submittedName>
</protein>
<dbReference type="InterPro" id="IPR036188">
    <property type="entry name" value="FAD/NAD-bd_sf"/>
</dbReference>
<evidence type="ECO:0000256" key="1">
    <source>
        <dbReference type="ARBA" id="ARBA00001974"/>
    </source>
</evidence>
<keyword evidence="6" id="KW-0614">Plasmid</keyword>
<evidence type="ECO:0000256" key="2">
    <source>
        <dbReference type="ARBA" id="ARBA00022630"/>
    </source>
</evidence>
<reference evidence="6 7" key="1">
    <citation type="journal article" date="2015" name="Antonie Van Leeuwenhoek">
        <title>Bosea vaviloviae sp. nov., a new species of slow-growing rhizobia isolated from nodules of the relict species Vavilovia formosa (Stev.) Fed.</title>
        <authorList>
            <person name="Safronova V.I."/>
            <person name="Kuznetsova I.G."/>
            <person name="Sazanova A.L."/>
            <person name="Kimeklis A.K."/>
            <person name="Belimov A.A."/>
            <person name="Andronov E.E."/>
            <person name="Pinaev A.G."/>
            <person name="Chizhevskaya E.P."/>
            <person name="Pukhaev A.R."/>
            <person name="Popov K.P."/>
            <person name="Willems A."/>
            <person name="Tikhonovich I.A."/>
        </authorList>
    </citation>
    <scope>NUCLEOTIDE SEQUENCE [LARGE SCALE GENOMIC DNA]</scope>
    <source>
        <strain evidence="6 7">Vaf18</strain>
        <plasmid evidence="6">unnamed1</plasmid>
    </source>
</reference>
<dbReference type="EMBL" id="CP017148">
    <property type="protein sequence ID" value="AOO84923.1"/>
    <property type="molecule type" value="Genomic_DNA"/>
</dbReference>
<evidence type="ECO:0000256" key="3">
    <source>
        <dbReference type="ARBA" id="ARBA00022827"/>
    </source>
</evidence>
<gene>
    <name evidence="6" type="ORF">BHK69_29770</name>
</gene>
<feature type="domain" description="FAD-dependent oxidoreductase 2 FAD-binding" evidence="5">
    <location>
        <begin position="20"/>
        <end position="554"/>
    </location>
</feature>
<dbReference type="InterPro" id="IPR027477">
    <property type="entry name" value="Succ_DH/fumarate_Rdtase_cat_sf"/>
</dbReference>
<dbReference type="OrthoDB" id="3178130at2"/>
<dbReference type="Pfam" id="PF00890">
    <property type="entry name" value="FAD_binding_2"/>
    <property type="match status" value="1"/>
</dbReference>
<proteinExistence type="predicted"/>
<dbReference type="PANTHER" id="PTHR43400">
    <property type="entry name" value="FUMARATE REDUCTASE"/>
    <property type="match status" value="1"/>
</dbReference>
<dbReference type="PRINTS" id="PR00411">
    <property type="entry name" value="PNDRDTASEI"/>
</dbReference>
<dbReference type="GO" id="GO:0008202">
    <property type="term" value="P:steroid metabolic process"/>
    <property type="evidence" value="ECO:0007669"/>
    <property type="project" value="UniProtKB-ARBA"/>
</dbReference>
<keyword evidence="2" id="KW-0285">Flavoprotein</keyword>
<organism evidence="6 7">
    <name type="scientific">Bosea vaviloviae</name>
    <dbReference type="NCBI Taxonomy" id="1526658"/>
    <lineage>
        <taxon>Bacteria</taxon>
        <taxon>Pseudomonadati</taxon>
        <taxon>Pseudomonadota</taxon>
        <taxon>Alphaproteobacteria</taxon>
        <taxon>Hyphomicrobiales</taxon>
        <taxon>Boseaceae</taxon>
        <taxon>Bosea</taxon>
    </lineage>
</organism>
<dbReference type="AlphaFoldDB" id="A0A1D7UC24"/>
<dbReference type="PANTHER" id="PTHR43400:SF10">
    <property type="entry name" value="3-OXOSTEROID 1-DEHYDROGENASE"/>
    <property type="match status" value="1"/>
</dbReference>
<dbReference type="KEGG" id="bvv:BHK69_29770"/>
<keyword evidence="4" id="KW-0560">Oxidoreductase</keyword>
<evidence type="ECO:0000313" key="7">
    <source>
        <dbReference type="Proteomes" id="UP000094969"/>
    </source>
</evidence>
<dbReference type="Proteomes" id="UP000094969">
    <property type="component" value="Plasmid unnamed1"/>
</dbReference>
<keyword evidence="3" id="KW-0274">FAD</keyword>
<dbReference type="GO" id="GO:0016491">
    <property type="term" value="F:oxidoreductase activity"/>
    <property type="evidence" value="ECO:0007669"/>
    <property type="project" value="UniProtKB-KW"/>
</dbReference>
<evidence type="ECO:0000313" key="6">
    <source>
        <dbReference type="EMBL" id="AOO84923.1"/>
    </source>
</evidence>
<dbReference type="SUPFAM" id="SSF51905">
    <property type="entry name" value="FAD/NAD(P)-binding domain"/>
    <property type="match status" value="1"/>
</dbReference>
<evidence type="ECO:0000256" key="4">
    <source>
        <dbReference type="ARBA" id="ARBA00023002"/>
    </source>
</evidence>